<dbReference type="GeneID" id="87883060"/>
<dbReference type="RefSeq" id="XP_062725063.1">
    <property type="nucleotide sequence ID" value="XM_062864231.1"/>
</dbReference>
<feature type="non-terminal residue" evidence="2">
    <location>
        <position position="206"/>
    </location>
</feature>
<sequence length="206" mass="23275">GYTQDEWPLEDECRTVALLEKIKRAMADAGAHPDRPIGPMRKPKTAGDVVANLRSFSDEARRSPPSTDSTPPPDDSIPLPPFPPLPACYGWTAVPRDETPYLNPPVSDLVDWEVDWHWAIVYELVPGAPQDIQVGQAHLDFFYAVGFAMEAYKPDNWRGGRLVDFNDVCSPFTIGWTRTAVVPRDAQTWFWTLDFRNDRGIRHTIV</sequence>
<feature type="region of interest" description="Disordered" evidence="1">
    <location>
        <begin position="27"/>
        <end position="79"/>
    </location>
</feature>
<dbReference type="AlphaFoldDB" id="A0AAJ0GZZ5"/>
<name>A0AAJ0GZZ5_9PEZI</name>
<gene>
    <name evidence="2" type="ORF">B0T15DRAFT_376043</name>
</gene>
<feature type="compositionally biased region" description="Pro residues" evidence="1">
    <location>
        <begin position="70"/>
        <end position="79"/>
    </location>
</feature>
<reference evidence="2" key="2">
    <citation type="submission" date="2023-06" db="EMBL/GenBank/DDBJ databases">
        <authorList>
            <consortium name="Lawrence Berkeley National Laboratory"/>
            <person name="Mondo S.J."/>
            <person name="Hensen N."/>
            <person name="Bonometti L."/>
            <person name="Westerberg I."/>
            <person name="Brannstrom I.O."/>
            <person name="Guillou S."/>
            <person name="Cros-Aarteil S."/>
            <person name="Calhoun S."/>
            <person name="Haridas S."/>
            <person name="Kuo A."/>
            <person name="Pangilinan J."/>
            <person name="Riley R."/>
            <person name="Labutti K."/>
            <person name="Andreopoulos B."/>
            <person name="Lipzen A."/>
            <person name="Chen C."/>
            <person name="Yanf M."/>
            <person name="Daum C."/>
            <person name="Ng V."/>
            <person name="Clum A."/>
            <person name="Steindorff A."/>
            <person name="Ohm R."/>
            <person name="Martin F."/>
            <person name="Silar P."/>
            <person name="Natvig D."/>
            <person name="Lalanne C."/>
            <person name="Gautier V."/>
            <person name="Ament-Velasquez S.L."/>
            <person name="Kruys A."/>
            <person name="Hutchinson M.I."/>
            <person name="Powell A.J."/>
            <person name="Barry K."/>
            <person name="Miller A.N."/>
            <person name="Grigoriev I.V."/>
            <person name="Debuchy R."/>
            <person name="Gladieux P."/>
            <person name="Thoren M.H."/>
            <person name="Johannesson H."/>
        </authorList>
    </citation>
    <scope>NUCLEOTIDE SEQUENCE</scope>
    <source>
        <strain evidence="2">CBS 333.67</strain>
    </source>
</reference>
<evidence type="ECO:0000313" key="3">
    <source>
        <dbReference type="Proteomes" id="UP001273166"/>
    </source>
</evidence>
<evidence type="ECO:0000256" key="1">
    <source>
        <dbReference type="SAM" id="MobiDB-lite"/>
    </source>
</evidence>
<dbReference type="Proteomes" id="UP001273166">
    <property type="component" value="Unassembled WGS sequence"/>
</dbReference>
<evidence type="ECO:0000313" key="2">
    <source>
        <dbReference type="EMBL" id="KAK3309283.1"/>
    </source>
</evidence>
<feature type="non-terminal residue" evidence="2">
    <location>
        <position position="1"/>
    </location>
</feature>
<keyword evidence="3" id="KW-1185">Reference proteome</keyword>
<dbReference type="EMBL" id="JAUDZG010000002">
    <property type="protein sequence ID" value="KAK3309283.1"/>
    <property type="molecule type" value="Genomic_DNA"/>
</dbReference>
<accession>A0AAJ0GZZ5</accession>
<proteinExistence type="predicted"/>
<reference evidence="2" key="1">
    <citation type="journal article" date="2023" name="Mol. Phylogenet. Evol.">
        <title>Genome-scale phylogeny and comparative genomics of the fungal order Sordariales.</title>
        <authorList>
            <person name="Hensen N."/>
            <person name="Bonometti L."/>
            <person name="Westerberg I."/>
            <person name="Brannstrom I.O."/>
            <person name="Guillou S."/>
            <person name="Cros-Aarteil S."/>
            <person name="Calhoun S."/>
            <person name="Haridas S."/>
            <person name="Kuo A."/>
            <person name="Mondo S."/>
            <person name="Pangilinan J."/>
            <person name="Riley R."/>
            <person name="LaButti K."/>
            <person name="Andreopoulos B."/>
            <person name="Lipzen A."/>
            <person name="Chen C."/>
            <person name="Yan M."/>
            <person name="Daum C."/>
            <person name="Ng V."/>
            <person name="Clum A."/>
            <person name="Steindorff A."/>
            <person name="Ohm R.A."/>
            <person name="Martin F."/>
            <person name="Silar P."/>
            <person name="Natvig D.O."/>
            <person name="Lalanne C."/>
            <person name="Gautier V."/>
            <person name="Ament-Velasquez S.L."/>
            <person name="Kruys A."/>
            <person name="Hutchinson M.I."/>
            <person name="Powell A.J."/>
            <person name="Barry K."/>
            <person name="Miller A.N."/>
            <person name="Grigoriev I.V."/>
            <person name="Debuchy R."/>
            <person name="Gladieux P."/>
            <person name="Hiltunen Thoren M."/>
            <person name="Johannesson H."/>
        </authorList>
    </citation>
    <scope>NUCLEOTIDE SEQUENCE</scope>
    <source>
        <strain evidence="2">CBS 333.67</strain>
    </source>
</reference>
<organism evidence="2 3">
    <name type="scientific">Chaetomium strumarium</name>
    <dbReference type="NCBI Taxonomy" id="1170767"/>
    <lineage>
        <taxon>Eukaryota</taxon>
        <taxon>Fungi</taxon>
        <taxon>Dikarya</taxon>
        <taxon>Ascomycota</taxon>
        <taxon>Pezizomycotina</taxon>
        <taxon>Sordariomycetes</taxon>
        <taxon>Sordariomycetidae</taxon>
        <taxon>Sordariales</taxon>
        <taxon>Chaetomiaceae</taxon>
        <taxon>Chaetomium</taxon>
    </lineage>
</organism>
<comment type="caution">
    <text evidence="2">The sequence shown here is derived from an EMBL/GenBank/DDBJ whole genome shotgun (WGS) entry which is preliminary data.</text>
</comment>
<protein>
    <submittedName>
        <fullName evidence="2">Uncharacterized protein</fullName>
    </submittedName>
</protein>